<feature type="chain" id="PRO_5047479466" description="Transmembrane protein" evidence="2">
    <location>
        <begin position="18"/>
        <end position="241"/>
    </location>
</feature>
<organism evidence="3 4">
    <name type="scientific">Durusdinium trenchii</name>
    <dbReference type="NCBI Taxonomy" id="1381693"/>
    <lineage>
        <taxon>Eukaryota</taxon>
        <taxon>Sar</taxon>
        <taxon>Alveolata</taxon>
        <taxon>Dinophyceae</taxon>
        <taxon>Suessiales</taxon>
        <taxon>Symbiodiniaceae</taxon>
        <taxon>Durusdinium</taxon>
    </lineage>
</organism>
<proteinExistence type="predicted"/>
<name>A0ABP0PL97_9DINO</name>
<evidence type="ECO:0000313" key="3">
    <source>
        <dbReference type="EMBL" id="CAK9076619.1"/>
    </source>
</evidence>
<evidence type="ECO:0000313" key="4">
    <source>
        <dbReference type="Proteomes" id="UP001642484"/>
    </source>
</evidence>
<protein>
    <recommendedName>
        <fullName evidence="5">Transmembrane protein</fullName>
    </recommendedName>
</protein>
<feature type="region of interest" description="Disordered" evidence="1">
    <location>
        <begin position="154"/>
        <end position="199"/>
    </location>
</feature>
<dbReference type="Proteomes" id="UP001642484">
    <property type="component" value="Unassembled WGS sequence"/>
</dbReference>
<accession>A0ABP0PL97</accession>
<evidence type="ECO:0000256" key="1">
    <source>
        <dbReference type="SAM" id="MobiDB-lite"/>
    </source>
</evidence>
<keyword evidence="2" id="KW-0732">Signal</keyword>
<feature type="compositionally biased region" description="Basic and acidic residues" evidence="1">
    <location>
        <begin position="155"/>
        <end position="172"/>
    </location>
</feature>
<gene>
    <name evidence="3" type="ORF">CCMP2556_LOCUS37767</name>
</gene>
<sequence>MRTRGLLVVAFLPGVFADATTGTSTSSKVIWARPAVPNGARQDDLTDKLVSDYGLQNEAPNQSEGSGRIAKIIVCVILGSSAVWFCRQNWGQVESALADLRAGFRYSAVSSCDGGLLTVDPEEPARRAPLDEAAGLYPFLIRFKETLQRWVFARGPDDGSEKEDPCTPEEKQGLLGGNFDDEEGQSEVSTNHASPLFNGDEDSMAAIIKLRPSVHDSVGDEEEVDSARPIIGSEREELLSR</sequence>
<comment type="caution">
    <text evidence="3">The sequence shown here is derived from an EMBL/GenBank/DDBJ whole genome shotgun (WGS) entry which is preliminary data.</text>
</comment>
<reference evidence="3 4" key="1">
    <citation type="submission" date="2024-02" db="EMBL/GenBank/DDBJ databases">
        <authorList>
            <person name="Chen Y."/>
            <person name="Shah S."/>
            <person name="Dougan E. K."/>
            <person name="Thang M."/>
            <person name="Chan C."/>
        </authorList>
    </citation>
    <scope>NUCLEOTIDE SEQUENCE [LARGE SCALE GENOMIC DNA]</scope>
</reference>
<feature type="region of interest" description="Disordered" evidence="1">
    <location>
        <begin position="213"/>
        <end position="241"/>
    </location>
</feature>
<dbReference type="EMBL" id="CAXAMN010023306">
    <property type="protein sequence ID" value="CAK9076619.1"/>
    <property type="molecule type" value="Genomic_DNA"/>
</dbReference>
<keyword evidence="4" id="KW-1185">Reference proteome</keyword>
<feature type="signal peptide" evidence="2">
    <location>
        <begin position="1"/>
        <end position="17"/>
    </location>
</feature>
<evidence type="ECO:0008006" key="5">
    <source>
        <dbReference type="Google" id="ProtNLM"/>
    </source>
</evidence>
<evidence type="ECO:0000256" key="2">
    <source>
        <dbReference type="SAM" id="SignalP"/>
    </source>
</evidence>